<dbReference type="Gene3D" id="1.10.220.150">
    <property type="entry name" value="Arf GTPase activating protein"/>
    <property type="match status" value="1"/>
</dbReference>
<evidence type="ECO:0000259" key="3">
    <source>
        <dbReference type="PROSITE" id="PS50115"/>
    </source>
</evidence>
<dbReference type="SUPFAM" id="SSF57863">
    <property type="entry name" value="ArfGap/RecO-like zinc finger"/>
    <property type="match status" value="1"/>
</dbReference>
<evidence type="ECO:0000256" key="1">
    <source>
        <dbReference type="PROSITE-ProRule" id="PRU00288"/>
    </source>
</evidence>
<dbReference type="InterPro" id="IPR038508">
    <property type="entry name" value="ArfGAP_dom_sf"/>
</dbReference>
<keyword evidence="5" id="KW-1185">Reference proteome</keyword>
<name>A0A8C5F8R8_GADMO</name>
<dbReference type="SMART" id="SM00105">
    <property type="entry name" value="ArfGap"/>
    <property type="match status" value="1"/>
</dbReference>
<dbReference type="PANTHER" id="PTHR45705:SF8">
    <property type="entry name" value="STROMAL MEMBRANE-ASSOCIATED PROTEIN 1"/>
    <property type="match status" value="1"/>
</dbReference>
<protein>
    <recommendedName>
        <fullName evidence="3">Arf-GAP domain-containing protein</fullName>
    </recommendedName>
</protein>
<dbReference type="InterPro" id="IPR044732">
    <property type="entry name" value="ArfGAP_SMAP1-like"/>
</dbReference>
<evidence type="ECO:0000256" key="2">
    <source>
        <dbReference type="SAM" id="MobiDB-lite"/>
    </source>
</evidence>
<dbReference type="CDD" id="cd08839">
    <property type="entry name" value="ArfGap_SMAP"/>
    <property type="match status" value="1"/>
</dbReference>
<reference evidence="4" key="1">
    <citation type="submission" date="2025-08" db="UniProtKB">
        <authorList>
            <consortium name="Ensembl"/>
        </authorList>
    </citation>
    <scope>IDENTIFICATION</scope>
</reference>
<dbReference type="Ensembl" id="ENSGMOT00000017316.2">
    <property type="protein sequence ID" value="ENSGMOP00000016895.2"/>
    <property type="gene ID" value="ENSGMOG00000015737.2"/>
</dbReference>
<keyword evidence="1" id="KW-0479">Metal-binding</keyword>
<keyword evidence="1" id="KW-0862">Zinc</keyword>
<reference evidence="4" key="2">
    <citation type="submission" date="2025-09" db="UniProtKB">
        <authorList>
            <consortium name="Ensembl"/>
        </authorList>
    </citation>
    <scope>IDENTIFICATION</scope>
</reference>
<feature type="compositionally biased region" description="Basic and acidic residues" evidence="2">
    <location>
        <begin position="183"/>
        <end position="199"/>
    </location>
</feature>
<accession>A0A8C5F8R8</accession>
<sequence length="470" mass="49919">MTTRSEREKSLKLNEQHQVILAALLREDDNKYCADCEAKGPRWASWNLGVFICIRCAGIHRNLGVHISRVKSVNLDQWTSEQIQSIQDMGNTRARKRYEANLPESFRRPQTDQAVEFFIRDKYEKKKYFSKNVTNGGSVSTANHTPFTELRLTVHHPFCSDSFLCYKVLSFFTKLITRSEKEMKREKEAERGSNEDCRPVPKISPLKSSENSVNLLGLDVPPAASTNSSTSQNNNDLDIFGPMVSNPLPVASPAAAPPQAGAGAALAGLTTSGSCQAELDLFGDGGGAKGDDPAKKTLSKDSILSLYGNSSQQSPNAGMYMGPSQMQFPVQAPAGYQGYPGMGGAPPSTVMGAMMGQGGAAMMAPNSGMMVGMTMPNGFMGNPHAGLMGVAPGMMGGPGGGAMPSGMMAAPGMYAINPAQQGQWSIGQMNQQMSGMALNGPGGAMAFGQPASGMGGWAASGQTMSTQLWK</sequence>
<organism evidence="4 5">
    <name type="scientific">Gadus morhua</name>
    <name type="common">Atlantic cod</name>
    <dbReference type="NCBI Taxonomy" id="8049"/>
    <lineage>
        <taxon>Eukaryota</taxon>
        <taxon>Metazoa</taxon>
        <taxon>Chordata</taxon>
        <taxon>Craniata</taxon>
        <taxon>Vertebrata</taxon>
        <taxon>Euteleostomi</taxon>
        <taxon>Actinopterygii</taxon>
        <taxon>Neopterygii</taxon>
        <taxon>Teleostei</taxon>
        <taxon>Neoteleostei</taxon>
        <taxon>Acanthomorphata</taxon>
        <taxon>Zeiogadaria</taxon>
        <taxon>Gadariae</taxon>
        <taxon>Gadiformes</taxon>
        <taxon>Gadoidei</taxon>
        <taxon>Gadidae</taxon>
        <taxon>Gadus</taxon>
    </lineage>
</organism>
<dbReference type="GO" id="GO:2000369">
    <property type="term" value="P:regulation of clathrin-dependent endocytosis"/>
    <property type="evidence" value="ECO:0007669"/>
    <property type="project" value="TreeGrafter"/>
</dbReference>
<feature type="region of interest" description="Disordered" evidence="2">
    <location>
        <begin position="183"/>
        <end position="208"/>
    </location>
</feature>
<dbReference type="Pfam" id="PF01412">
    <property type="entry name" value="ArfGap"/>
    <property type="match status" value="1"/>
</dbReference>
<feature type="domain" description="Arf-GAP" evidence="3">
    <location>
        <begin position="18"/>
        <end position="128"/>
    </location>
</feature>
<evidence type="ECO:0000313" key="5">
    <source>
        <dbReference type="Proteomes" id="UP000694546"/>
    </source>
</evidence>
<dbReference type="GO" id="GO:0005096">
    <property type="term" value="F:GTPase activator activity"/>
    <property type="evidence" value="ECO:0007669"/>
    <property type="project" value="UniProtKB-KW"/>
</dbReference>
<dbReference type="InterPro" id="IPR037278">
    <property type="entry name" value="ARFGAP/RecO"/>
</dbReference>
<dbReference type="InterPro" id="IPR001164">
    <property type="entry name" value="ArfGAP_dom"/>
</dbReference>
<dbReference type="GeneTree" id="ENSGT00940000155884"/>
<dbReference type="AlphaFoldDB" id="A0A8C5F8R8"/>
<keyword evidence="1" id="KW-0863">Zinc-finger</keyword>
<dbReference type="InterPro" id="IPR051718">
    <property type="entry name" value="ARF_GTPase-activating"/>
</dbReference>
<dbReference type="GO" id="GO:0008270">
    <property type="term" value="F:zinc ion binding"/>
    <property type="evidence" value="ECO:0007669"/>
    <property type="project" value="UniProtKB-KW"/>
</dbReference>
<dbReference type="PANTHER" id="PTHR45705">
    <property type="entry name" value="FI20236P1"/>
    <property type="match status" value="1"/>
</dbReference>
<dbReference type="OMA" id="KEPDRGN"/>
<dbReference type="GO" id="GO:0005737">
    <property type="term" value="C:cytoplasm"/>
    <property type="evidence" value="ECO:0007669"/>
    <property type="project" value="TreeGrafter"/>
</dbReference>
<dbReference type="PRINTS" id="PR00405">
    <property type="entry name" value="REVINTRACTNG"/>
</dbReference>
<proteinExistence type="predicted"/>
<evidence type="ECO:0000313" key="4">
    <source>
        <dbReference type="Ensembl" id="ENSGMOP00000016895.2"/>
    </source>
</evidence>
<dbReference type="Proteomes" id="UP000694546">
    <property type="component" value="Chromosome 3"/>
</dbReference>
<dbReference type="PROSITE" id="PS50115">
    <property type="entry name" value="ARFGAP"/>
    <property type="match status" value="1"/>
</dbReference>